<dbReference type="InterPro" id="IPR005574">
    <property type="entry name" value="Rpb4/RPC9"/>
</dbReference>
<evidence type="ECO:0000256" key="1">
    <source>
        <dbReference type="ARBA" id="ARBA00004123"/>
    </source>
</evidence>
<dbReference type="InterPro" id="IPR045222">
    <property type="entry name" value="Rpb4-like"/>
</dbReference>
<dbReference type="AlphaFoldDB" id="C1MNX7"/>
<dbReference type="GO" id="GO:0000166">
    <property type="term" value="F:nucleotide binding"/>
    <property type="evidence" value="ECO:0007669"/>
    <property type="project" value="InterPro"/>
</dbReference>
<dbReference type="SMART" id="SM00657">
    <property type="entry name" value="RPOL4c"/>
    <property type="match status" value="1"/>
</dbReference>
<dbReference type="STRING" id="564608.C1MNX7"/>
<dbReference type="OMA" id="PEFKNCK"/>
<dbReference type="EMBL" id="GG663737">
    <property type="protein sequence ID" value="EEH58834.1"/>
    <property type="molecule type" value="Genomic_DNA"/>
</dbReference>
<comment type="subcellular location">
    <subcellularLocation>
        <location evidence="1">Nucleus</location>
    </subcellularLocation>
</comment>
<evidence type="ECO:0000313" key="5">
    <source>
        <dbReference type="EMBL" id="EEH58834.1"/>
    </source>
</evidence>
<dbReference type="eggNOG" id="KOG2351">
    <property type="taxonomic scope" value="Eukaryota"/>
</dbReference>
<reference evidence="5 6" key="1">
    <citation type="journal article" date="2009" name="Science">
        <title>Green evolution and dynamic adaptations revealed by genomes of the marine picoeukaryotes Micromonas.</title>
        <authorList>
            <person name="Worden A.Z."/>
            <person name="Lee J.H."/>
            <person name="Mock T."/>
            <person name="Rouze P."/>
            <person name="Simmons M.P."/>
            <person name="Aerts A.L."/>
            <person name="Allen A.E."/>
            <person name="Cuvelier M.L."/>
            <person name="Derelle E."/>
            <person name="Everett M.V."/>
            <person name="Foulon E."/>
            <person name="Grimwood J."/>
            <person name="Gundlach H."/>
            <person name="Henrissat B."/>
            <person name="Napoli C."/>
            <person name="McDonald S.M."/>
            <person name="Parker M.S."/>
            <person name="Rombauts S."/>
            <person name="Salamov A."/>
            <person name="Von Dassow P."/>
            <person name="Badger J.H."/>
            <person name="Coutinho P.M."/>
            <person name="Demir E."/>
            <person name="Dubchak I."/>
            <person name="Gentemann C."/>
            <person name="Eikrem W."/>
            <person name="Gready J.E."/>
            <person name="John U."/>
            <person name="Lanier W."/>
            <person name="Lindquist E.A."/>
            <person name="Lucas S."/>
            <person name="Mayer K.F."/>
            <person name="Moreau H."/>
            <person name="Not F."/>
            <person name="Otillar R."/>
            <person name="Panaud O."/>
            <person name="Pangilinan J."/>
            <person name="Paulsen I."/>
            <person name="Piegu B."/>
            <person name="Poliakov A."/>
            <person name="Robbens S."/>
            <person name="Schmutz J."/>
            <person name="Toulza E."/>
            <person name="Wyss T."/>
            <person name="Zelensky A."/>
            <person name="Zhou K."/>
            <person name="Armbrust E.V."/>
            <person name="Bhattacharya D."/>
            <person name="Goodenough U.W."/>
            <person name="Van de Peer Y."/>
            <person name="Grigoriev I.V."/>
        </authorList>
    </citation>
    <scope>NUCLEOTIDE SEQUENCE [LARGE SCALE GENOMIC DNA]</scope>
    <source>
        <strain evidence="5 6">CCMP1545</strain>
    </source>
</reference>
<proteinExistence type="inferred from homology"/>
<gene>
    <name evidence="5" type="ORF">MICPUCDRAFT_56069</name>
</gene>
<dbReference type="OrthoDB" id="2186918at2759"/>
<dbReference type="PANTHER" id="PTHR21297">
    <property type="entry name" value="DNA-DIRECTED RNA POLYMERASE II"/>
    <property type="match status" value="1"/>
</dbReference>
<feature type="domain" description="RNA polymerase Rpb4/RPC9 core" evidence="4">
    <location>
        <begin position="23"/>
        <end position="150"/>
    </location>
</feature>
<dbReference type="GeneID" id="9682171"/>
<dbReference type="InterPro" id="IPR038324">
    <property type="entry name" value="Rpb4/RPC9_sf"/>
</dbReference>
<dbReference type="InterPro" id="IPR006590">
    <property type="entry name" value="RNA_pol_Rpb4/RPC9_core"/>
</dbReference>
<protein>
    <submittedName>
        <fullName evidence="5">Predicted protein</fullName>
    </submittedName>
</protein>
<dbReference type="Pfam" id="PF03874">
    <property type="entry name" value="RNA_pol_Rpb4"/>
    <property type="match status" value="1"/>
</dbReference>
<dbReference type="RefSeq" id="XP_003057189.1">
    <property type="nucleotide sequence ID" value="XM_003057143.1"/>
</dbReference>
<keyword evidence="2" id="KW-0539">Nucleus</keyword>
<dbReference type="GO" id="GO:0005634">
    <property type="term" value="C:nucleus"/>
    <property type="evidence" value="ECO:0007669"/>
    <property type="project" value="UniProtKB-SubCell"/>
</dbReference>
<dbReference type="Proteomes" id="UP000001876">
    <property type="component" value="Unassembled WGS sequence"/>
</dbReference>
<name>C1MNX7_MICPC</name>
<evidence type="ECO:0000259" key="4">
    <source>
        <dbReference type="SMART" id="SM00657"/>
    </source>
</evidence>
<organism evidence="6">
    <name type="scientific">Micromonas pusilla (strain CCMP1545)</name>
    <name type="common">Picoplanktonic green alga</name>
    <dbReference type="NCBI Taxonomy" id="564608"/>
    <lineage>
        <taxon>Eukaryota</taxon>
        <taxon>Viridiplantae</taxon>
        <taxon>Chlorophyta</taxon>
        <taxon>Mamiellophyceae</taxon>
        <taxon>Mamiellales</taxon>
        <taxon>Mamiellaceae</taxon>
        <taxon>Micromonas</taxon>
    </lineage>
</organism>
<dbReference type="GO" id="GO:0006352">
    <property type="term" value="P:DNA-templated transcription initiation"/>
    <property type="evidence" value="ECO:0007669"/>
    <property type="project" value="InterPro"/>
</dbReference>
<accession>C1MNX7</accession>
<evidence type="ECO:0000256" key="3">
    <source>
        <dbReference type="ARBA" id="ARBA00025724"/>
    </source>
</evidence>
<dbReference type="Gene3D" id="1.20.1250.40">
    <property type="match status" value="1"/>
</dbReference>
<dbReference type="SUPFAM" id="SSF47819">
    <property type="entry name" value="HRDC-like"/>
    <property type="match status" value="1"/>
</dbReference>
<evidence type="ECO:0000256" key="2">
    <source>
        <dbReference type="ARBA" id="ARBA00023242"/>
    </source>
</evidence>
<dbReference type="GO" id="GO:0030880">
    <property type="term" value="C:RNA polymerase complex"/>
    <property type="evidence" value="ECO:0007669"/>
    <property type="project" value="InterPro"/>
</dbReference>
<keyword evidence="6" id="KW-1185">Reference proteome</keyword>
<dbReference type="InterPro" id="IPR010997">
    <property type="entry name" value="HRDC-like_sf"/>
</dbReference>
<evidence type="ECO:0000313" key="6">
    <source>
        <dbReference type="Proteomes" id="UP000001876"/>
    </source>
</evidence>
<dbReference type="KEGG" id="mpp:MICPUCDRAFT_56069"/>
<sequence length="150" mass="16669">MSGLACTKKVVEDEDAQELRLGEDFTDAHCLSMDEVNLICAAKLGDDLDKIGEPTSTTQTKVFEMTNAYVRRFAKEAASRQTEAFRNLYAQAGLTDFEGAIMVNLNFGDYEEAIAHLPSLARKGDDGILIHSEEKVSKLIDDMADVRRFE</sequence>
<comment type="similarity">
    <text evidence="3">Belongs to the eukaryotic RPB4 RNA polymerase subunit family.</text>
</comment>